<feature type="domain" description="Hexokinase C-terminal" evidence="13">
    <location>
        <begin position="231"/>
        <end position="475"/>
    </location>
</feature>
<dbReference type="PANTHER" id="PTHR19443:SF16">
    <property type="entry name" value="HEXOKINASE TYPE 1-RELATED"/>
    <property type="match status" value="1"/>
</dbReference>
<name>A0AAD6ZR86_9AGAR</name>
<dbReference type="GO" id="GO:0006096">
    <property type="term" value="P:glycolytic process"/>
    <property type="evidence" value="ECO:0007669"/>
    <property type="project" value="UniProtKB-KW"/>
</dbReference>
<dbReference type="GO" id="GO:0006006">
    <property type="term" value="P:glucose metabolic process"/>
    <property type="evidence" value="ECO:0007669"/>
    <property type="project" value="TreeGrafter"/>
</dbReference>
<evidence type="ECO:0000256" key="9">
    <source>
        <dbReference type="ARBA" id="ARBA00044613"/>
    </source>
</evidence>
<evidence type="ECO:0000256" key="6">
    <source>
        <dbReference type="ARBA" id="ARBA00022777"/>
    </source>
</evidence>
<evidence type="ECO:0000256" key="11">
    <source>
        <dbReference type="RuleBase" id="RU362007"/>
    </source>
</evidence>
<protein>
    <recommendedName>
        <fullName evidence="11">Phosphotransferase</fullName>
        <ecNumber evidence="11">2.7.1.-</ecNumber>
    </recommendedName>
</protein>
<dbReference type="EC" id="2.7.1.-" evidence="11"/>
<keyword evidence="6 11" id="KW-0418">Kinase</keyword>
<evidence type="ECO:0000313" key="15">
    <source>
        <dbReference type="Proteomes" id="UP001218218"/>
    </source>
</evidence>
<evidence type="ECO:0000256" key="4">
    <source>
        <dbReference type="ARBA" id="ARBA00022679"/>
    </source>
</evidence>
<dbReference type="InterPro" id="IPR022672">
    <property type="entry name" value="Hexokinase_N"/>
</dbReference>
<evidence type="ECO:0000259" key="12">
    <source>
        <dbReference type="Pfam" id="PF00349"/>
    </source>
</evidence>
<accession>A0AAD6ZR86</accession>
<dbReference type="InterPro" id="IPR001312">
    <property type="entry name" value="Hexokinase"/>
</dbReference>
<dbReference type="AlphaFoldDB" id="A0AAD6ZR86"/>
<dbReference type="GO" id="GO:0004340">
    <property type="term" value="F:glucokinase activity"/>
    <property type="evidence" value="ECO:0007669"/>
    <property type="project" value="TreeGrafter"/>
</dbReference>
<dbReference type="PROSITE" id="PS51748">
    <property type="entry name" value="HEXOKINASE_2"/>
    <property type="match status" value="1"/>
</dbReference>
<reference evidence="14" key="1">
    <citation type="submission" date="2023-03" db="EMBL/GenBank/DDBJ databases">
        <title>Massive genome expansion in bonnet fungi (Mycena s.s.) driven by repeated elements and novel gene families across ecological guilds.</title>
        <authorList>
            <consortium name="Lawrence Berkeley National Laboratory"/>
            <person name="Harder C.B."/>
            <person name="Miyauchi S."/>
            <person name="Viragh M."/>
            <person name="Kuo A."/>
            <person name="Thoen E."/>
            <person name="Andreopoulos B."/>
            <person name="Lu D."/>
            <person name="Skrede I."/>
            <person name="Drula E."/>
            <person name="Henrissat B."/>
            <person name="Morin E."/>
            <person name="Kohler A."/>
            <person name="Barry K."/>
            <person name="LaButti K."/>
            <person name="Morin E."/>
            <person name="Salamov A."/>
            <person name="Lipzen A."/>
            <person name="Mereny Z."/>
            <person name="Hegedus B."/>
            <person name="Baldrian P."/>
            <person name="Stursova M."/>
            <person name="Weitz H."/>
            <person name="Taylor A."/>
            <person name="Grigoriev I.V."/>
            <person name="Nagy L.G."/>
            <person name="Martin F."/>
            <person name="Kauserud H."/>
        </authorList>
    </citation>
    <scope>NUCLEOTIDE SEQUENCE</scope>
    <source>
        <strain evidence="14">CBHHK002</strain>
    </source>
</reference>
<dbReference type="InterPro" id="IPR043129">
    <property type="entry name" value="ATPase_NBD"/>
</dbReference>
<dbReference type="FunFam" id="3.30.420.40:FF:000156">
    <property type="entry name" value="Phosphotransferase"/>
    <property type="match status" value="1"/>
</dbReference>
<comment type="catalytic activity">
    <reaction evidence="9">
        <text>a D-hexose + ATP = a D-hexose 6-phosphate + ADP + H(+)</text>
        <dbReference type="Rhea" id="RHEA:22740"/>
        <dbReference type="ChEBI" id="CHEBI:4194"/>
        <dbReference type="ChEBI" id="CHEBI:15378"/>
        <dbReference type="ChEBI" id="CHEBI:30616"/>
        <dbReference type="ChEBI" id="CHEBI:229467"/>
        <dbReference type="ChEBI" id="CHEBI:456216"/>
        <dbReference type="EC" id="2.7.1.1"/>
    </reaction>
    <physiologicalReaction direction="left-to-right" evidence="9">
        <dbReference type="Rhea" id="RHEA:22741"/>
    </physiologicalReaction>
</comment>
<evidence type="ECO:0000256" key="8">
    <source>
        <dbReference type="ARBA" id="ARBA00023152"/>
    </source>
</evidence>
<dbReference type="Gene3D" id="3.30.420.40">
    <property type="match status" value="1"/>
</dbReference>
<comment type="caution">
    <text evidence="14">The sequence shown here is derived from an EMBL/GenBank/DDBJ whole genome shotgun (WGS) entry which is preliminary data.</text>
</comment>
<evidence type="ECO:0000256" key="3">
    <source>
        <dbReference type="ARBA" id="ARBA00009225"/>
    </source>
</evidence>
<comment type="pathway">
    <text evidence="1">Carbohydrate degradation; glycolysis; D-glyceraldehyde 3-phosphate and glycerone phosphate from D-glucose: step 1/4.</text>
</comment>
<dbReference type="SUPFAM" id="SSF53067">
    <property type="entry name" value="Actin-like ATPase domain"/>
    <property type="match status" value="2"/>
</dbReference>
<dbReference type="GO" id="GO:0008865">
    <property type="term" value="F:fructokinase activity"/>
    <property type="evidence" value="ECO:0007669"/>
    <property type="project" value="TreeGrafter"/>
</dbReference>
<dbReference type="Gene3D" id="3.40.367.20">
    <property type="match status" value="1"/>
</dbReference>
<sequence length="488" mass="54723">MTMHTRTHKQVDLTHTTEKMIGDRLRKYESLFKLTPEHMRRLVKAFTEALDLGLAKPKQVVPMEPTFVFGWPSRQEQGDFLTLDLGGTNLRVCLVTLQGEGKFEITQSKYQLKEEQKQEDGQKLFDFCAECLKKFVDAHLTDENGGLRLKPGENLPFGFTFSYPCSQERIDHGELIRWTKGFQNPHTEGQDVAAMFRKSLERFNLPIELTALVNDTTGTLIASHYANPKSKIAVVLGTGCNAAYMEHVKNIPKIKHLGIDDNTQMASNCEWGAFDSFEHEHLPRTKYDVIVDETSSKPGEQAFEKLISGLYLGEILRLILCELIDEDVLFLGQDTSQLEIPYALDTALLSLMENDQTDALLTVIGIFAHFFALETAIEERQFFRALAHLIVVRAARLGACGIAAIVSRMDYLEEGCLVGVEGSLYNKYPGFVETVHEGLQDIFGEQGRRVLIPLNIITHHAEDGSGLGSAIIAAMTRIRLDAGLYPNL</sequence>
<keyword evidence="7 11" id="KW-0067">ATP-binding</keyword>
<comment type="pathway">
    <text evidence="2">Carbohydrate metabolism; hexose metabolism.</text>
</comment>
<dbReference type="FunFam" id="3.40.367.20:FF:000004">
    <property type="entry name" value="Phosphotransferase"/>
    <property type="match status" value="1"/>
</dbReference>
<dbReference type="Proteomes" id="UP001218218">
    <property type="component" value="Unassembled WGS sequence"/>
</dbReference>
<dbReference type="GO" id="GO:0019158">
    <property type="term" value="F:mannokinase activity"/>
    <property type="evidence" value="ECO:0007669"/>
    <property type="project" value="TreeGrafter"/>
</dbReference>
<evidence type="ECO:0000256" key="1">
    <source>
        <dbReference type="ARBA" id="ARBA00004888"/>
    </source>
</evidence>
<dbReference type="Pfam" id="PF03727">
    <property type="entry name" value="Hexokinase_2"/>
    <property type="match status" value="1"/>
</dbReference>
<evidence type="ECO:0000256" key="10">
    <source>
        <dbReference type="ARBA" id="ARBA00047905"/>
    </source>
</evidence>
<feature type="domain" description="Hexokinase N-terminal" evidence="12">
    <location>
        <begin position="25"/>
        <end position="225"/>
    </location>
</feature>
<proteinExistence type="inferred from homology"/>
<keyword evidence="15" id="KW-1185">Reference proteome</keyword>
<organism evidence="14 15">
    <name type="scientific">Mycena albidolilacea</name>
    <dbReference type="NCBI Taxonomy" id="1033008"/>
    <lineage>
        <taxon>Eukaryota</taxon>
        <taxon>Fungi</taxon>
        <taxon>Dikarya</taxon>
        <taxon>Basidiomycota</taxon>
        <taxon>Agaricomycotina</taxon>
        <taxon>Agaricomycetes</taxon>
        <taxon>Agaricomycetidae</taxon>
        <taxon>Agaricales</taxon>
        <taxon>Marasmiineae</taxon>
        <taxon>Mycenaceae</taxon>
        <taxon>Mycena</taxon>
    </lineage>
</organism>
<keyword evidence="8 11" id="KW-0324">Glycolysis</keyword>
<gene>
    <name evidence="14" type="ORF">DFH08DRAFT_785065</name>
</gene>
<dbReference type="EMBL" id="JARIHO010000032">
    <property type="protein sequence ID" value="KAJ7334963.1"/>
    <property type="molecule type" value="Genomic_DNA"/>
</dbReference>
<dbReference type="PRINTS" id="PR00475">
    <property type="entry name" value="HEXOKINASE"/>
</dbReference>
<keyword evidence="4 11" id="KW-0808">Transferase</keyword>
<dbReference type="PANTHER" id="PTHR19443">
    <property type="entry name" value="HEXOKINASE"/>
    <property type="match status" value="1"/>
</dbReference>
<dbReference type="GO" id="GO:0005829">
    <property type="term" value="C:cytosol"/>
    <property type="evidence" value="ECO:0007669"/>
    <property type="project" value="TreeGrafter"/>
</dbReference>
<evidence type="ECO:0000259" key="13">
    <source>
        <dbReference type="Pfam" id="PF03727"/>
    </source>
</evidence>
<dbReference type="GO" id="GO:0005524">
    <property type="term" value="F:ATP binding"/>
    <property type="evidence" value="ECO:0007669"/>
    <property type="project" value="UniProtKB-UniRule"/>
</dbReference>
<dbReference type="GO" id="GO:0005739">
    <property type="term" value="C:mitochondrion"/>
    <property type="evidence" value="ECO:0007669"/>
    <property type="project" value="TreeGrafter"/>
</dbReference>
<comment type="similarity">
    <text evidence="3 11">Belongs to the hexokinase family.</text>
</comment>
<keyword evidence="5 11" id="KW-0547">Nucleotide-binding</keyword>
<evidence type="ECO:0000256" key="2">
    <source>
        <dbReference type="ARBA" id="ARBA00005028"/>
    </source>
</evidence>
<comment type="catalytic activity">
    <reaction evidence="10">
        <text>D-fructose + ATP = D-fructose 6-phosphate + ADP + H(+)</text>
        <dbReference type="Rhea" id="RHEA:16125"/>
        <dbReference type="ChEBI" id="CHEBI:15378"/>
        <dbReference type="ChEBI" id="CHEBI:30616"/>
        <dbReference type="ChEBI" id="CHEBI:37721"/>
        <dbReference type="ChEBI" id="CHEBI:61527"/>
        <dbReference type="ChEBI" id="CHEBI:456216"/>
        <dbReference type="EC" id="2.7.1.1"/>
    </reaction>
    <physiologicalReaction direction="left-to-right" evidence="10">
        <dbReference type="Rhea" id="RHEA:16126"/>
    </physiologicalReaction>
</comment>
<dbReference type="Pfam" id="PF00349">
    <property type="entry name" value="Hexokinase_1"/>
    <property type="match status" value="1"/>
</dbReference>
<evidence type="ECO:0000256" key="5">
    <source>
        <dbReference type="ARBA" id="ARBA00022741"/>
    </source>
</evidence>
<evidence type="ECO:0000313" key="14">
    <source>
        <dbReference type="EMBL" id="KAJ7334963.1"/>
    </source>
</evidence>
<evidence type="ECO:0000256" key="7">
    <source>
        <dbReference type="ARBA" id="ARBA00022840"/>
    </source>
</evidence>
<dbReference type="GO" id="GO:0001678">
    <property type="term" value="P:intracellular glucose homeostasis"/>
    <property type="evidence" value="ECO:0007669"/>
    <property type="project" value="InterPro"/>
</dbReference>
<dbReference type="GO" id="GO:0005536">
    <property type="term" value="F:D-glucose binding"/>
    <property type="evidence" value="ECO:0007669"/>
    <property type="project" value="InterPro"/>
</dbReference>
<dbReference type="GO" id="GO:0006013">
    <property type="term" value="P:mannose metabolic process"/>
    <property type="evidence" value="ECO:0007669"/>
    <property type="project" value="TreeGrafter"/>
</dbReference>
<dbReference type="InterPro" id="IPR022673">
    <property type="entry name" value="Hexokinase_C"/>
</dbReference>